<dbReference type="GO" id="GO:0005886">
    <property type="term" value="C:plasma membrane"/>
    <property type="evidence" value="ECO:0007669"/>
    <property type="project" value="UniProtKB-SubCell"/>
</dbReference>
<evidence type="ECO:0000313" key="9">
    <source>
        <dbReference type="EMBL" id="SUU85243.1"/>
    </source>
</evidence>
<dbReference type="SUPFAM" id="SSF103481">
    <property type="entry name" value="Multidrug resistance efflux transporter EmrE"/>
    <property type="match status" value="2"/>
</dbReference>
<evidence type="ECO:0000256" key="4">
    <source>
        <dbReference type="ARBA" id="ARBA00022989"/>
    </source>
</evidence>
<dbReference type="RefSeq" id="WP_002716069.1">
    <property type="nucleotide sequence ID" value="NZ_UFSI01000001.1"/>
</dbReference>
<keyword evidence="4 7" id="KW-1133">Transmembrane helix</keyword>
<dbReference type="Gene3D" id="1.10.3730.20">
    <property type="match status" value="1"/>
</dbReference>
<keyword evidence="3 7" id="KW-0812">Transmembrane</keyword>
<name>A0A380WA05_AFIFE</name>
<dbReference type="InterPro" id="IPR050638">
    <property type="entry name" value="AA-Vitamin_Transporters"/>
</dbReference>
<feature type="transmembrane region" description="Helical" evidence="7">
    <location>
        <begin position="143"/>
        <end position="161"/>
    </location>
</feature>
<feature type="transmembrane region" description="Helical" evidence="7">
    <location>
        <begin position="120"/>
        <end position="138"/>
    </location>
</feature>
<sequence>MDRRTPHELIVVSSPHPSTQPPHESRAVGYGLLLIATIIWGINWPVAKYLLHELPPLTMRTLPGVFSAMMLAGLVLAKGQSLRVPRGEWGKLILYAMLMVGAWMALMGLSLVHLPASETAILGATLPVWAAGLAWPILGERLTLLRIIAIAMAIGGVVLLMGGDSIGVSWEKVPGILCALLAALLFALGAVLTKLRPIAMRPLAGAVWQLGLGCFPVALFGILFEHPHFGGMSSFGWLLFGFSAIFQGAIGYACWFAALERLPASIAAVGTLIVPVTGVVASAILLGEPLGVPQIGALLLTVAGVAIAARS</sequence>
<dbReference type="PANTHER" id="PTHR32322:SF18">
    <property type="entry name" value="S-ADENOSYLMETHIONINE_S-ADENOSYLHOMOCYSTEINE TRANSPORTER"/>
    <property type="match status" value="1"/>
</dbReference>
<dbReference type="Proteomes" id="UP000254343">
    <property type="component" value="Unassembled WGS sequence"/>
</dbReference>
<evidence type="ECO:0000256" key="5">
    <source>
        <dbReference type="ARBA" id="ARBA00023136"/>
    </source>
</evidence>
<feature type="transmembrane region" description="Helical" evidence="7">
    <location>
        <begin position="236"/>
        <end position="259"/>
    </location>
</feature>
<keyword evidence="2" id="KW-1003">Cell membrane</keyword>
<evidence type="ECO:0000256" key="2">
    <source>
        <dbReference type="ARBA" id="ARBA00022475"/>
    </source>
</evidence>
<feature type="transmembrane region" description="Helical" evidence="7">
    <location>
        <begin position="89"/>
        <end position="114"/>
    </location>
</feature>
<evidence type="ECO:0000256" key="1">
    <source>
        <dbReference type="ARBA" id="ARBA00004651"/>
    </source>
</evidence>
<accession>A0A380WA05</accession>
<feature type="transmembrane region" description="Helical" evidence="7">
    <location>
        <begin position="266"/>
        <end position="286"/>
    </location>
</feature>
<dbReference type="AlphaFoldDB" id="A0A380WA05"/>
<feature type="domain" description="EamA" evidence="8">
    <location>
        <begin position="174"/>
        <end position="308"/>
    </location>
</feature>
<feature type="transmembrane region" description="Helical" evidence="7">
    <location>
        <begin position="173"/>
        <end position="193"/>
    </location>
</feature>
<dbReference type="PANTHER" id="PTHR32322">
    <property type="entry name" value="INNER MEMBRANE TRANSPORTER"/>
    <property type="match status" value="1"/>
</dbReference>
<dbReference type="OrthoDB" id="7850605at2"/>
<feature type="transmembrane region" description="Helical" evidence="7">
    <location>
        <begin position="205"/>
        <end position="224"/>
    </location>
</feature>
<dbReference type="InterPro" id="IPR000620">
    <property type="entry name" value="EamA_dom"/>
</dbReference>
<gene>
    <name evidence="9" type="primary">yijE_2</name>
    <name evidence="9" type="ORF">NCTC12722_02454</name>
</gene>
<reference evidence="9 10" key="1">
    <citation type="submission" date="2018-06" db="EMBL/GenBank/DDBJ databases">
        <authorList>
            <consortium name="Pathogen Informatics"/>
            <person name="Doyle S."/>
        </authorList>
    </citation>
    <scope>NUCLEOTIDE SEQUENCE [LARGE SCALE GENOMIC DNA]</scope>
    <source>
        <strain evidence="9 10">NCTC12722</strain>
    </source>
</reference>
<dbReference type="EMBL" id="UIGB01000001">
    <property type="protein sequence ID" value="SUU85243.1"/>
    <property type="molecule type" value="Genomic_DNA"/>
</dbReference>
<dbReference type="Pfam" id="PF00892">
    <property type="entry name" value="EamA"/>
    <property type="match status" value="2"/>
</dbReference>
<protein>
    <submittedName>
        <fullName evidence="9">Uncharacterized inner membrane transporter yiJE</fullName>
    </submittedName>
</protein>
<organism evidence="9 10">
    <name type="scientific">Afipia felis</name>
    <name type="common">Cat scratch disease bacillus</name>
    <dbReference type="NCBI Taxonomy" id="1035"/>
    <lineage>
        <taxon>Bacteria</taxon>
        <taxon>Pseudomonadati</taxon>
        <taxon>Pseudomonadota</taxon>
        <taxon>Alphaproteobacteria</taxon>
        <taxon>Hyphomicrobiales</taxon>
        <taxon>Nitrobacteraceae</taxon>
        <taxon>Afipia</taxon>
    </lineage>
</organism>
<evidence type="ECO:0000256" key="3">
    <source>
        <dbReference type="ARBA" id="ARBA00022692"/>
    </source>
</evidence>
<evidence type="ECO:0000259" key="8">
    <source>
        <dbReference type="Pfam" id="PF00892"/>
    </source>
</evidence>
<evidence type="ECO:0000313" key="10">
    <source>
        <dbReference type="Proteomes" id="UP000254343"/>
    </source>
</evidence>
<evidence type="ECO:0000256" key="6">
    <source>
        <dbReference type="SAM" id="MobiDB-lite"/>
    </source>
</evidence>
<evidence type="ECO:0000256" key="7">
    <source>
        <dbReference type="SAM" id="Phobius"/>
    </source>
</evidence>
<feature type="transmembrane region" description="Helical" evidence="7">
    <location>
        <begin position="27"/>
        <end position="47"/>
    </location>
</feature>
<feature type="region of interest" description="Disordered" evidence="6">
    <location>
        <begin position="1"/>
        <end position="23"/>
    </location>
</feature>
<dbReference type="InterPro" id="IPR037185">
    <property type="entry name" value="EmrE-like"/>
</dbReference>
<feature type="transmembrane region" description="Helical" evidence="7">
    <location>
        <begin position="59"/>
        <end position="77"/>
    </location>
</feature>
<keyword evidence="5 7" id="KW-0472">Membrane</keyword>
<comment type="subcellular location">
    <subcellularLocation>
        <location evidence="1">Cell membrane</location>
        <topology evidence="1">Multi-pass membrane protein</topology>
    </subcellularLocation>
</comment>
<feature type="domain" description="EamA" evidence="8">
    <location>
        <begin position="29"/>
        <end position="161"/>
    </location>
</feature>
<proteinExistence type="predicted"/>
<feature type="transmembrane region" description="Helical" evidence="7">
    <location>
        <begin position="292"/>
        <end position="309"/>
    </location>
</feature>